<name>A0A2A2EC18_9BIFI</name>
<dbReference type="Proteomes" id="UP000218399">
    <property type="component" value="Unassembled WGS sequence"/>
</dbReference>
<protein>
    <submittedName>
        <fullName evidence="1">Uncharacterized protein</fullName>
    </submittedName>
</protein>
<evidence type="ECO:0000313" key="2">
    <source>
        <dbReference type="Proteomes" id="UP000218399"/>
    </source>
</evidence>
<reference evidence="1 2" key="1">
    <citation type="journal article" date="2017" name="ISME J.">
        <title>Unveiling bifidobacterial biogeography across the mammalian branch of the tree of life.</title>
        <authorList>
            <person name="Milani C."/>
            <person name="Mangifesta M."/>
            <person name="Mancabelli L."/>
            <person name="Lugli G.A."/>
            <person name="James K."/>
            <person name="Duranti S."/>
            <person name="Turroni F."/>
            <person name="Ferrario C."/>
            <person name="Ossiprandi M.C."/>
            <person name="van Sinderen D."/>
            <person name="Ventura M."/>
        </authorList>
    </citation>
    <scope>NUCLEOTIDE SEQUENCE [LARGE SCALE GENOMIC DNA]</scope>
    <source>
        <strain evidence="2">Ham19E</strain>
    </source>
</reference>
<gene>
    <name evidence="1" type="ORF">B1526_1645</name>
</gene>
<keyword evidence="2" id="KW-1185">Reference proteome</keyword>
<evidence type="ECO:0000313" key="1">
    <source>
        <dbReference type="EMBL" id="PAU66909.1"/>
    </source>
</evidence>
<sequence length="31" mass="3523">MHDQWESTIVALDRLMTEVENAATASAFEQQ</sequence>
<comment type="caution">
    <text evidence="1">The sequence shown here is derived from an EMBL/GenBank/DDBJ whole genome shotgun (WGS) entry which is preliminary data.</text>
</comment>
<organism evidence="1 2">
    <name type="scientific">Bifidobacterium criceti</name>
    <dbReference type="NCBI Taxonomy" id="1960969"/>
    <lineage>
        <taxon>Bacteria</taxon>
        <taxon>Bacillati</taxon>
        <taxon>Actinomycetota</taxon>
        <taxon>Actinomycetes</taxon>
        <taxon>Bifidobacteriales</taxon>
        <taxon>Bifidobacteriaceae</taxon>
        <taxon>Bifidobacterium</taxon>
    </lineage>
</organism>
<dbReference type="AlphaFoldDB" id="A0A2A2EC18"/>
<accession>A0A2A2EC18</accession>
<proteinExistence type="predicted"/>
<dbReference type="EMBL" id="MVOH01000019">
    <property type="protein sequence ID" value="PAU66909.1"/>
    <property type="molecule type" value="Genomic_DNA"/>
</dbReference>